<feature type="domain" description="Acyl-CoA dehydrogenase/oxidase N-terminal" evidence="9">
    <location>
        <begin position="12"/>
        <end position="98"/>
    </location>
</feature>
<dbReference type="PANTHER" id="PTHR43884:SF12">
    <property type="entry name" value="ISOVALERYL-COA DEHYDROGENASE, MITOCHONDRIAL-RELATED"/>
    <property type="match status" value="1"/>
</dbReference>
<dbReference type="SUPFAM" id="SSF56645">
    <property type="entry name" value="Acyl-CoA dehydrogenase NM domain-like"/>
    <property type="match status" value="1"/>
</dbReference>
<keyword evidence="11" id="KW-1185">Reference proteome</keyword>
<sequence>MNYLELNINLSKEDIMLKKAAHEFARDVMRPVSQEMDRMTAAEAVAPGSPFWEFKKKAYELDLHTILIPDSYGGMGLTPLQLHLVIEELAWGSVGLTIDLVVAAFPAYLASMVPDDEIVENIIKPFCDCRDGKIAGCWAITEPMHGSDTLLPNYPSFRNPDIPADCIATPDGDHYVINGQKAAWVSGAPYASHAALFCQIDPSMGHAGGGIIIVPLDLPGVKRGAPLEKLGQRDDPQGELYFDNVRAPANYLVAGPEAYEVMLEIVLSATTVLMGTCATGIGRAAFDEALEYAKNRVQCGKALIEHQDVQKKLFQMFSKVEMTRQLTRSVLEYNQNTSTPAEEYSVIGKVFGCQYAFEITNDAVQIFGGNGLTKEYIVEKLFRDARAMLIEDGSNDVLAIAAGHKVIHNYPRQD</sequence>
<dbReference type="InterPro" id="IPR006091">
    <property type="entry name" value="Acyl-CoA_Oxase/DH_mid-dom"/>
</dbReference>
<dbReference type="Pfam" id="PF02770">
    <property type="entry name" value="Acyl-CoA_dh_M"/>
    <property type="match status" value="1"/>
</dbReference>
<dbReference type="SUPFAM" id="SSF47203">
    <property type="entry name" value="Acyl-CoA dehydrogenase C-terminal domain-like"/>
    <property type="match status" value="1"/>
</dbReference>
<evidence type="ECO:0000256" key="5">
    <source>
        <dbReference type="ARBA" id="ARBA00022827"/>
    </source>
</evidence>
<evidence type="ECO:0000256" key="3">
    <source>
        <dbReference type="ARBA" id="ARBA00011881"/>
    </source>
</evidence>
<dbReference type="RefSeq" id="WP_084071603.1">
    <property type="nucleotide sequence ID" value="NZ_FWXY01000033.1"/>
</dbReference>
<dbReference type="InterPro" id="IPR009100">
    <property type="entry name" value="AcylCoA_DH/oxidase_NM_dom_sf"/>
</dbReference>
<dbReference type="GO" id="GO:0003995">
    <property type="term" value="F:acyl-CoA dehydrogenase activity"/>
    <property type="evidence" value="ECO:0007669"/>
    <property type="project" value="InterPro"/>
</dbReference>
<dbReference type="AlphaFoldDB" id="A0A1W2EJT6"/>
<evidence type="ECO:0000256" key="4">
    <source>
        <dbReference type="ARBA" id="ARBA00022630"/>
    </source>
</evidence>
<dbReference type="InterPro" id="IPR009075">
    <property type="entry name" value="AcylCo_DH/oxidase_C"/>
</dbReference>
<evidence type="ECO:0000313" key="11">
    <source>
        <dbReference type="Proteomes" id="UP000192418"/>
    </source>
</evidence>
<dbReference type="Pfam" id="PF02771">
    <property type="entry name" value="Acyl-CoA_dh_N"/>
    <property type="match status" value="1"/>
</dbReference>
<protein>
    <submittedName>
        <fullName evidence="10">Acyl-CoA dehydrogenase</fullName>
    </submittedName>
</protein>
<evidence type="ECO:0000259" key="9">
    <source>
        <dbReference type="Pfam" id="PF02771"/>
    </source>
</evidence>
<comment type="similarity">
    <text evidence="2 6">Belongs to the acyl-CoA dehydrogenase family.</text>
</comment>
<gene>
    <name evidence="10" type="ORF">SAMN02746065_13321</name>
</gene>
<dbReference type="Gene3D" id="2.40.110.10">
    <property type="entry name" value="Butyryl-CoA Dehydrogenase, subunit A, domain 2"/>
    <property type="match status" value="1"/>
</dbReference>
<keyword evidence="4 6" id="KW-0285">Flavoprotein</keyword>
<dbReference type="Pfam" id="PF00441">
    <property type="entry name" value="Acyl-CoA_dh_1"/>
    <property type="match status" value="1"/>
</dbReference>
<dbReference type="OrthoDB" id="9765339at2"/>
<proteinExistence type="inferred from homology"/>
<evidence type="ECO:0000259" key="8">
    <source>
        <dbReference type="Pfam" id="PF02770"/>
    </source>
</evidence>
<organism evidence="10 11">
    <name type="scientific">Desulfocicer vacuolatum DSM 3385</name>
    <dbReference type="NCBI Taxonomy" id="1121400"/>
    <lineage>
        <taxon>Bacteria</taxon>
        <taxon>Pseudomonadati</taxon>
        <taxon>Thermodesulfobacteriota</taxon>
        <taxon>Desulfobacteria</taxon>
        <taxon>Desulfobacterales</taxon>
        <taxon>Desulfobacteraceae</taxon>
        <taxon>Desulfocicer</taxon>
    </lineage>
</organism>
<dbReference type="PANTHER" id="PTHR43884">
    <property type="entry name" value="ACYL-COA DEHYDROGENASE"/>
    <property type="match status" value="1"/>
</dbReference>
<dbReference type="PROSITE" id="PS00073">
    <property type="entry name" value="ACYL_COA_DH_2"/>
    <property type="match status" value="1"/>
</dbReference>
<accession>A0A1W2EJT6</accession>
<dbReference type="InterPro" id="IPR036250">
    <property type="entry name" value="AcylCo_DH-like_C"/>
</dbReference>
<dbReference type="EMBL" id="FWXY01000033">
    <property type="protein sequence ID" value="SMD09875.1"/>
    <property type="molecule type" value="Genomic_DNA"/>
</dbReference>
<dbReference type="STRING" id="1121400.SAMN02746065_13321"/>
<dbReference type="InterPro" id="IPR046373">
    <property type="entry name" value="Acyl-CoA_Oxase/DH_mid-dom_sf"/>
</dbReference>
<feature type="domain" description="Acyl-CoA dehydrogenase/oxidase C-terminal" evidence="7">
    <location>
        <begin position="272"/>
        <end position="399"/>
    </location>
</feature>
<keyword evidence="6" id="KW-0560">Oxidoreductase</keyword>
<dbReference type="Proteomes" id="UP000192418">
    <property type="component" value="Unassembled WGS sequence"/>
</dbReference>
<evidence type="ECO:0000256" key="2">
    <source>
        <dbReference type="ARBA" id="ARBA00009347"/>
    </source>
</evidence>
<evidence type="ECO:0000259" key="7">
    <source>
        <dbReference type="Pfam" id="PF00441"/>
    </source>
</evidence>
<comment type="cofactor">
    <cofactor evidence="1 6">
        <name>FAD</name>
        <dbReference type="ChEBI" id="CHEBI:57692"/>
    </cofactor>
</comment>
<keyword evidence="5 6" id="KW-0274">FAD</keyword>
<evidence type="ECO:0000256" key="1">
    <source>
        <dbReference type="ARBA" id="ARBA00001974"/>
    </source>
</evidence>
<dbReference type="GO" id="GO:0050660">
    <property type="term" value="F:flavin adenine dinucleotide binding"/>
    <property type="evidence" value="ECO:0007669"/>
    <property type="project" value="InterPro"/>
</dbReference>
<evidence type="ECO:0000256" key="6">
    <source>
        <dbReference type="RuleBase" id="RU362125"/>
    </source>
</evidence>
<evidence type="ECO:0000313" key="10">
    <source>
        <dbReference type="EMBL" id="SMD09875.1"/>
    </source>
</evidence>
<reference evidence="10 11" key="1">
    <citation type="submission" date="2017-04" db="EMBL/GenBank/DDBJ databases">
        <authorList>
            <person name="Afonso C.L."/>
            <person name="Miller P.J."/>
            <person name="Scott M.A."/>
            <person name="Spackman E."/>
            <person name="Goraichik I."/>
            <person name="Dimitrov K.M."/>
            <person name="Suarez D.L."/>
            <person name="Swayne D.E."/>
        </authorList>
    </citation>
    <scope>NUCLEOTIDE SEQUENCE [LARGE SCALE GENOMIC DNA]</scope>
    <source>
        <strain evidence="10 11">DSM 3385</strain>
    </source>
</reference>
<dbReference type="Gene3D" id="1.20.140.10">
    <property type="entry name" value="Butyryl-CoA Dehydrogenase, subunit A, domain 3"/>
    <property type="match status" value="1"/>
</dbReference>
<dbReference type="InterPro" id="IPR037069">
    <property type="entry name" value="AcylCoA_DH/ox_N_sf"/>
</dbReference>
<name>A0A1W2EJT6_9BACT</name>
<dbReference type="InterPro" id="IPR013786">
    <property type="entry name" value="AcylCoA_DH/ox_N"/>
</dbReference>
<comment type="subunit">
    <text evidence="3">Homotetramer.</text>
</comment>
<dbReference type="Gene3D" id="1.10.540.10">
    <property type="entry name" value="Acyl-CoA dehydrogenase/oxidase, N-terminal domain"/>
    <property type="match status" value="1"/>
</dbReference>
<dbReference type="CDD" id="cd00567">
    <property type="entry name" value="ACAD"/>
    <property type="match status" value="1"/>
</dbReference>
<dbReference type="InterPro" id="IPR006089">
    <property type="entry name" value="Acyl-CoA_DH_CS"/>
</dbReference>
<feature type="domain" description="Acyl-CoA oxidase/dehydrogenase middle" evidence="8">
    <location>
        <begin position="137"/>
        <end position="245"/>
    </location>
</feature>